<feature type="site" description="Could play a key role in the communication between the regulatory and the substrate sites" evidence="9">
    <location>
        <position position="100"/>
    </location>
</feature>
<dbReference type="NCBIfam" id="TIGR02091">
    <property type="entry name" value="glgC"/>
    <property type="match status" value="1"/>
</dbReference>
<accession>A0AAW9MZQ5</accession>
<sequence>MKSNNNMCCMLLAGGQGSRLKNMTKELAKPAVPFGGKYRIIDFALSNSTNSDIRDIGILTQYKPFKLNEHIGIGSAWDYNRNIGGLRILSPYSTESGGRWYEGTANAIFENLDYLDMISPDYVLILSGDHIYKMNYNILLDYHKRKAADVTIPVMTVLWEDASRFGIVNTDEDFKIEEFEEKPKNPKSNLASMGIYIFNYPLLKKALIEDNEDVNSDHDFGKNILPKLLKEGRNLYVWKFDGYWKDVGTIRSYWEANLDLLDPNNKLDLYDEDWKIYTKSENLPPHYISDDASVSKTLINEGCEICGTVENSVLFSGVKIEKDAVVKNSVILPYAEIASGAKVYNSVILEKVKICEGKIVGSEDNNKVNLVSEDEIIEE</sequence>
<comment type="function">
    <text evidence="9">Involved in the biosynthesis of ADP-glucose, a building block required for the elongation reactions to produce glycogen. Catalyzes the reaction between ATP and alpha-D-glucose 1-phosphate (G1P) to produce pyrophosphate and ADP-Glc.</text>
</comment>
<evidence type="ECO:0000256" key="6">
    <source>
        <dbReference type="ARBA" id="ARBA00022840"/>
    </source>
</evidence>
<dbReference type="SUPFAM" id="SSF53448">
    <property type="entry name" value="Nucleotide-diphospho-sugar transferases"/>
    <property type="match status" value="1"/>
</dbReference>
<reference evidence="12 13" key="1">
    <citation type="submission" date="2024-01" db="EMBL/GenBank/DDBJ databases">
        <title>Complete genome sequence of Citroniella saccharovorans strain M6.X9, isolated from human fecal sample.</title>
        <authorList>
            <person name="Cheng G."/>
            <person name="Westerholm M."/>
            <person name="Schnurer A."/>
        </authorList>
    </citation>
    <scope>NUCLEOTIDE SEQUENCE [LARGE SCALE GENOMIC DNA]</scope>
    <source>
        <strain evidence="12 13">DSM 29873</strain>
    </source>
</reference>
<dbReference type="CDD" id="cd02508">
    <property type="entry name" value="ADP_Glucose_PP"/>
    <property type="match status" value="1"/>
</dbReference>
<feature type="binding site" evidence="9">
    <location>
        <position position="192"/>
    </location>
    <ligand>
        <name>alpha-D-glucose 1-phosphate</name>
        <dbReference type="ChEBI" id="CHEBI:58601"/>
    </ligand>
</feature>
<dbReference type="InterPro" id="IPR005835">
    <property type="entry name" value="NTP_transferase_dom"/>
</dbReference>
<evidence type="ECO:0000256" key="9">
    <source>
        <dbReference type="HAMAP-Rule" id="MF_00624"/>
    </source>
</evidence>
<dbReference type="Proteomes" id="UP001357733">
    <property type="component" value="Unassembled WGS sequence"/>
</dbReference>
<feature type="domain" description="Glucose-1-phosphate adenylyltransferase/Bifunctional protein GlmU-like C-terminal hexapeptide" evidence="11">
    <location>
        <begin position="292"/>
        <end position="365"/>
    </location>
</feature>
<evidence type="ECO:0000256" key="1">
    <source>
        <dbReference type="ARBA" id="ARBA00010443"/>
    </source>
</evidence>
<protein>
    <recommendedName>
        <fullName evidence="9">Glucose-1-phosphate adenylyltransferase</fullName>
        <ecNumber evidence="9">2.7.7.27</ecNumber>
    </recommendedName>
    <alternativeName>
        <fullName evidence="9">ADP-glucose pyrophosphorylase</fullName>
        <shortName evidence="9">ADPGlc PPase</shortName>
    </alternativeName>
    <alternativeName>
        <fullName evidence="9">ADP-glucose synthase</fullName>
    </alternativeName>
</protein>
<comment type="pathway">
    <text evidence="9">Glycan biosynthesis; glycogen biosynthesis.</text>
</comment>
<feature type="domain" description="Nucleotidyl transferase" evidence="10">
    <location>
        <begin position="10"/>
        <end position="261"/>
    </location>
</feature>
<keyword evidence="8 9" id="KW-0119">Carbohydrate metabolism</keyword>
<evidence type="ECO:0000256" key="5">
    <source>
        <dbReference type="ARBA" id="ARBA00022741"/>
    </source>
</evidence>
<dbReference type="GO" id="GO:0005524">
    <property type="term" value="F:ATP binding"/>
    <property type="evidence" value="ECO:0007669"/>
    <property type="project" value="UniProtKB-KW"/>
</dbReference>
<dbReference type="Pfam" id="PF00483">
    <property type="entry name" value="NTP_transferase"/>
    <property type="match status" value="1"/>
</dbReference>
<dbReference type="RefSeq" id="WP_324619722.1">
    <property type="nucleotide sequence ID" value="NZ_JAYKOT010000003.1"/>
</dbReference>
<dbReference type="AlphaFoldDB" id="A0AAW9MZQ5"/>
<comment type="caution">
    <text evidence="12">The sequence shown here is derived from an EMBL/GenBank/DDBJ whole genome shotgun (WGS) entry which is preliminary data.</text>
</comment>
<keyword evidence="6 9" id="KW-0067">ATP-binding</keyword>
<comment type="similarity">
    <text evidence="1 9">Belongs to the bacterial/plant glucose-1-phosphate adenylyltransferase family.</text>
</comment>
<dbReference type="InterPro" id="IPR011004">
    <property type="entry name" value="Trimer_LpxA-like_sf"/>
</dbReference>
<evidence type="ECO:0000313" key="12">
    <source>
        <dbReference type="EMBL" id="MEB3429537.1"/>
    </source>
</evidence>
<keyword evidence="2 9" id="KW-0321">Glycogen metabolism</keyword>
<dbReference type="PANTHER" id="PTHR43523">
    <property type="entry name" value="GLUCOSE-1-PHOSPHATE ADENYLYLTRANSFERASE-RELATED"/>
    <property type="match status" value="1"/>
</dbReference>
<dbReference type="InterPro" id="IPR023049">
    <property type="entry name" value="GlgC_bac"/>
</dbReference>
<dbReference type="NCBIfam" id="NF003670">
    <property type="entry name" value="PRK05293.1"/>
    <property type="match status" value="1"/>
</dbReference>
<keyword evidence="4 9" id="KW-0548">Nucleotidyltransferase</keyword>
<comment type="subunit">
    <text evidence="9">Homotetramer.</text>
</comment>
<dbReference type="InterPro" id="IPR011831">
    <property type="entry name" value="ADP-Glc_PPase"/>
</dbReference>
<dbReference type="InterPro" id="IPR056818">
    <property type="entry name" value="GlmU/GlgC-like_hexapep"/>
</dbReference>
<keyword evidence="7 9" id="KW-0320">Glycogen biosynthesis</keyword>
<feature type="binding site" evidence="9">
    <location>
        <position position="101"/>
    </location>
    <ligand>
        <name>alpha-D-glucose 1-phosphate</name>
        <dbReference type="ChEBI" id="CHEBI:58601"/>
    </ligand>
</feature>
<dbReference type="InterPro" id="IPR029044">
    <property type="entry name" value="Nucleotide-diphossugar_trans"/>
</dbReference>
<dbReference type="PROSITE" id="PS00809">
    <property type="entry name" value="ADP_GLC_PYROPHOSPH_2"/>
    <property type="match status" value="1"/>
</dbReference>
<dbReference type="SUPFAM" id="SSF51161">
    <property type="entry name" value="Trimeric LpxA-like enzymes"/>
    <property type="match status" value="1"/>
</dbReference>
<keyword evidence="3 9" id="KW-0808">Transferase</keyword>
<evidence type="ECO:0000313" key="13">
    <source>
        <dbReference type="Proteomes" id="UP001357733"/>
    </source>
</evidence>
<comment type="catalytic activity">
    <reaction evidence="9">
        <text>alpha-D-glucose 1-phosphate + ATP + H(+) = ADP-alpha-D-glucose + diphosphate</text>
        <dbReference type="Rhea" id="RHEA:12120"/>
        <dbReference type="ChEBI" id="CHEBI:15378"/>
        <dbReference type="ChEBI" id="CHEBI:30616"/>
        <dbReference type="ChEBI" id="CHEBI:33019"/>
        <dbReference type="ChEBI" id="CHEBI:57498"/>
        <dbReference type="ChEBI" id="CHEBI:58601"/>
        <dbReference type="EC" id="2.7.7.27"/>
    </reaction>
</comment>
<feature type="binding site" evidence="9">
    <location>
        <position position="166"/>
    </location>
    <ligand>
        <name>alpha-D-glucose 1-phosphate</name>
        <dbReference type="ChEBI" id="CHEBI:58601"/>
    </ligand>
</feature>
<evidence type="ECO:0000256" key="3">
    <source>
        <dbReference type="ARBA" id="ARBA00022679"/>
    </source>
</evidence>
<dbReference type="CDD" id="cd04651">
    <property type="entry name" value="LbH_G1P_AT_C"/>
    <property type="match status" value="1"/>
</dbReference>
<gene>
    <name evidence="9" type="primary">glgC</name>
    <name evidence="12" type="ORF">VLK81_05855</name>
</gene>
<dbReference type="HAMAP" id="MF_00624">
    <property type="entry name" value="GlgC"/>
    <property type="match status" value="1"/>
</dbReference>
<organism evidence="12 13">
    <name type="scientific">Citroniella saccharovorans</name>
    <dbReference type="NCBI Taxonomy" id="2053367"/>
    <lineage>
        <taxon>Bacteria</taxon>
        <taxon>Bacillati</taxon>
        <taxon>Bacillota</taxon>
        <taxon>Tissierellia</taxon>
        <taxon>Tissierellales</taxon>
        <taxon>Peptoniphilaceae</taxon>
        <taxon>Citroniella</taxon>
    </lineage>
</organism>
<evidence type="ECO:0000259" key="10">
    <source>
        <dbReference type="Pfam" id="PF00483"/>
    </source>
</evidence>
<dbReference type="GO" id="GO:0008878">
    <property type="term" value="F:glucose-1-phosphate adenylyltransferase activity"/>
    <property type="evidence" value="ECO:0007669"/>
    <property type="project" value="UniProtKB-UniRule"/>
</dbReference>
<evidence type="ECO:0000256" key="2">
    <source>
        <dbReference type="ARBA" id="ARBA00022600"/>
    </source>
</evidence>
<dbReference type="Pfam" id="PF24894">
    <property type="entry name" value="Hexapep_GlmU"/>
    <property type="match status" value="1"/>
</dbReference>
<dbReference type="PANTHER" id="PTHR43523:SF2">
    <property type="entry name" value="GLUCOSE-1-PHOSPHATE ADENYLYLTRANSFERASE"/>
    <property type="match status" value="1"/>
</dbReference>
<evidence type="ECO:0000259" key="11">
    <source>
        <dbReference type="Pfam" id="PF24894"/>
    </source>
</evidence>
<name>A0AAW9MZQ5_9FIRM</name>
<dbReference type="EMBL" id="JAYKOT010000003">
    <property type="protein sequence ID" value="MEB3429537.1"/>
    <property type="molecule type" value="Genomic_DNA"/>
</dbReference>
<dbReference type="EC" id="2.7.7.27" evidence="9"/>
<dbReference type="Gene3D" id="3.90.550.10">
    <property type="entry name" value="Spore Coat Polysaccharide Biosynthesis Protein SpsA, Chain A"/>
    <property type="match status" value="1"/>
</dbReference>
<evidence type="ECO:0000256" key="4">
    <source>
        <dbReference type="ARBA" id="ARBA00022695"/>
    </source>
</evidence>
<keyword evidence="13" id="KW-1185">Reference proteome</keyword>
<feature type="site" description="Could play a key role in the communication between the regulatory and the substrate sites" evidence="9">
    <location>
        <position position="61"/>
    </location>
</feature>
<evidence type="ECO:0000256" key="7">
    <source>
        <dbReference type="ARBA" id="ARBA00023056"/>
    </source>
</evidence>
<feature type="binding site" evidence="9">
    <location>
        <begin position="181"/>
        <end position="182"/>
    </location>
    <ligand>
        <name>alpha-D-glucose 1-phosphate</name>
        <dbReference type="ChEBI" id="CHEBI:58601"/>
    </ligand>
</feature>
<evidence type="ECO:0000256" key="8">
    <source>
        <dbReference type="ARBA" id="ARBA00023277"/>
    </source>
</evidence>
<dbReference type="PROSITE" id="PS00810">
    <property type="entry name" value="ADP_GLC_PYROPHOSPH_3"/>
    <property type="match status" value="1"/>
</dbReference>
<dbReference type="InterPro" id="IPR005836">
    <property type="entry name" value="ADP_Glu_pyroP_CS"/>
</dbReference>
<keyword evidence="5 9" id="KW-0547">Nucleotide-binding</keyword>
<proteinExistence type="inferred from homology"/>
<dbReference type="Gene3D" id="2.160.10.10">
    <property type="entry name" value="Hexapeptide repeat proteins"/>
    <property type="match status" value="1"/>
</dbReference>
<dbReference type="GO" id="GO:0005978">
    <property type="term" value="P:glycogen biosynthetic process"/>
    <property type="evidence" value="ECO:0007669"/>
    <property type="project" value="UniProtKB-UniRule"/>
</dbReference>